<accession>A0ABU6TV25</accession>
<keyword evidence="2" id="KW-1185">Reference proteome</keyword>
<evidence type="ECO:0000313" key="1">
    <source>
        <dbReference type="EMBL" id="MED6151853.1"/>
    </source>
</evidence>
<name>A0ABU6TV25_9FABA</name>
<comment type="caution">
    <text evidence="1">The sequence shown here is derived from an EMBL/GenBank/DDBJ whole genome shotgun (WGS) entry which is preliminary data.</text>
</comment>
<sequence length="142" mass="15859">IVEDRIPNGYFNGSVKQKLDSAPWLVAGWLTSSLQKEISADCKEVTKASEKKSKGKKQDRNVGMLVFGPTVGTNVLICSPKRGPFQQQVLEKVSKSADFGAQSLESAGVRPARPLRRSSQQSVLERIKYKRKKIAYHDLRQE</sequence>
<evidence type="ECO:0000313" key="2">
    <source>
        <dbReference type="Proteomes" id="UP001341840"/>
    </source>
</evidence>
<organism evidence="1 2">
    <name type="scientific">Stylosanthes scabra</name>
    <dbReference type="NCBI Taxonomy" id="79078"/>
    <lineage>
        <taxon>Eukaryota</taxon>
        <taxon>Viridiplantae</taxon>
        <taxon>Streptophyta</taxon>
        <taxon>Embryophyta</taxon>
        <taxon>Tracheophyta</taxon>
        <taxon>Spermatophyta</taxon>
        <taxon>Magnoliopsida</taxon>
        <taxon>eudicotyledons</taxon>
        <taxon>Gunneridae</taxon>
        <taxon>Pentapetalae</taxon>
        <taxon>rosids</taxon>
        <taxon>fabids</taxon>
        <taxon>Fabales</taxon>
        <taxon>Fabaceae</taxon>
        <taxon>Papilionoideae</taxon>
        <taxon>50 kb inversion clade</taxon>
        <taxon>dalbergioids sensu lato</taxon>
        <taxon>Dalbergieae</taxon>
        <taxon>Pterocarpus clade</taxon>
        <taxon>Stylosanthes</taxon>
    </lineage>
</organism>
<gene>
    <name evidence="1" type="ORF">PIB30_086309</name>
</gene>
<dbReference type="Proteomes" id="UP001341840">
    <property type="component" value="Unassembled WGS sequence"/>
</dbReference>
<protein>
    <submittedName>
        <fullName evidence="1">Uncharacterized protein</fullName>
    </submittedName>
</protein>
<proteinExistence type="predicted"/>
<feature type="non-terminal residue" evidence="1">
    <location>
        <position position="1"/>
    </location>
</feature>
<reference evidence="1 2" key="1">
    <citation type="journal article" date="2023" name="Plants (Basel)">
        <title>Bridging the Gap: Combining Genomics and Transcriptomics Approaches to Understand Stylosanthes scabra, an Orphan Legume from the Brazilian Caatinga.</title>
        <authorList>
            <person name="Ferreira-Neto J.R.C."/>
            <person name="da Silva M.D."/>
            <person name="Binneck E."/>
            <person name="de Melo N.F."/>
            <person name="da Silva R.H."/>
            <person name="de Melo A.L.T.M."/>
            <person name="Pandolfi V."/>
            <person name="Bustamante F.O."/>
            <person name="Brasileiro-Vidal A.C."/>
            <person name="Benko-Iseppon A.M."/>
        </authorList>
    </citation>
    <scope>NUCLEOTIDE SEQUENCE [LARGE SCALE GENOMIC DNA]</scope>
    <source>
        <tissue evidence="1">Leaves</tissue>
    </source>
</reference>
<dbReference type="EMBL" id="JASCZI010092095">
    <property type="protein sequence ID" value="MED6151853.1"/>
    <property type="molecule type" value="Genomic_DNA"/>
</dbReference>